<dbReference type="GO" id="GO:0007165">
    <property type="term" value="P:signal transduction"/>
    <property type="evidence" value="ECO:0007669"/>
    <property type="project" value="InterPro"/>
</dbReference>
<proteinExistence type="predicted"/>
<dbReference type="InterPro" id="IPR000157">
    <property type="entry name" value="TIR_dom"/>
</dbReference>
<dbReference type="EnsemblMetazoa" id="XM_038216259.1">
    <property type="protein sequence ID" value="XP_038072187.1"/>
    <property type="gene ID" value="LOC119740822"/>
</dbReference>
<feature type="compositionally biased region" description="Basic and acidic residues" evidence="2">
    <location>
        <begin position="1265"/>
        <end position="1274"/>
    </location>
</feature>
<dbReference type="GeneID" id="119740822"/>
<feature type="domain" description="T-SNARE coiled-coil homology" evidence="5">
    <location>
        <begin position="564"/>
        <end position="626"/>
    </location>
</feature>
<dbReference type="OMA" id="MLELCEM"/>
<keyword evidence="7" id="KW-1185">Reference proteome</keyword>
<dbReference type="InterPro" id="IPR000488">
    <property type="entry name" value="Death_dom"/>
</dbReference>
<dbReference type="SUPFAM" id="SSF48371">
    <property type="entry name" value="ARM repeat"/>
    <property type="match status" value="1"/>
</dbReference>
<feature type="domain" description="TIR" evidence="4">
    <location>
        <begin position="727"/>
        <end position="860"/>
    </location>
</feature>
<dbReference type="InterPro" id="IPR000727">
    <property type="entry name" value="T_SNARE_dom"/>
</dbReference>
<evidence type="ECO:0000256" key="1">
    <source>
        <dbReference type="SAM" id="Coils"/>
    </source>
</evidence>
<dbReference type="InterPro" id="IPR011029">
    <property type="entry name" value="DEATH-like_dom_sf"/>
</dbReference>
<dbReference type="Pfam" id="PF13676">
    <property type="entry name" value="TIR_2"/>
    <property type="match status" value="2"/>
</dbReference>
<feature type="coiled-coil region" evidence="1">
    <location>
        <begin position="546"/>
        <end position="608"/>
    </location>
</feature>
<dbReference type="SUPFAM" id="SSF47986">
    <property type="entry name" value="DEATH domain"/>
    <property type="match status" value="1"/>
</dbReference>
<dbReference type="PANTHER" id="PTHR47508">
    <property type="entry name" value="SAM DOMAIN-CONTAINING PROTEIN-RELATED"/>
    <property type="match status" value="1"/>
</dbReference>
<feature type="region of interest" description="Disordered" evidence="2">
    <location>
        <begin position="1060"/>
        <end position="1286"/>
    </location>
</feature>
<evidence type="ECO:0000313" key="6">
    <source>
        <dbReference type="EnsemblMetazoa" id="XP_038072187.1"/>
    </source>
</evidence>
<dbReference type="Gene3D" id="1.10.533.10">
    <property type="entry name" value="Death Domain, Fas"/>
    <property type="match status" value="1"/>
</dbReference>
<dbReference type="RefSeq" id="XP_038072187.1">
    <property type="nucleotide sequence ID" value="XM_038216259.1"/>
</dbReference>
<feature type="domain" description="TIR" evidence="4">
    <location>
        <begin position="919"/>
        <end position="1049"/>
    </location>
</feature>
<dbReference type="OrthoDB" id="6078042at2759"/>
<dbReference type="Gene3D" id="3.40.50.10140">
    <property type="entry name" value="Toll/interleukin-1 receptor homology (TIR) domain"/>
    <property type="match status" value="2"/>
</dbReference>
<feature type="compositionally biased region" description="Basic and acidic residues" evidence="2">
    <location>
        <begin position="1071"/>
        <end position="1087"/>
    </location>
</feature>
<dbReference type="Pfam" id="PF00531">
    <property type="entry name" value="Death"/>
    <property type="match status" value="1"/>
</dbReference>
<dbReference type="Gene3D" id="1.20.5.340">
    <property type="match status" value="1"/>
</dbReference>
<dbReference type="Proteomes" id="UP000887568">
    <property type="component" value="Unplaced"/>
</dbReference>
<dbReference type="PROSITE" id="PS50017">
    <property type="entry name" value="DEATH_DOMAIN"/>
    <property type="match status" value="1"/>
</dbReference>
<evidence type="ECO:0000256" key="2">
    <source>
        <dbReference type="SAM" id="MobiDB-lite"/>
    </source>
</evidence>
<evidence type="ECO:0000259" key="3">
    <source>
        <dbReference type="PROSITE" id="PS50017"/>
    </source>
</evidence>
<evidence type="ECO:0000313" key="7">
    <source>
        <dbReference type="Proteomes" id="UP000887568"/>
    </source>
</evidence>
<reference evidence="6" key="1">
    <citation type="submission" date="2022-11" db="UniProtKB">
        <authorList>
            <consortium name="EnsemblMetazoa"/>
        </authorList>
    </citation>
    <scope>IDENTIFICATION</scope>
</reference>
<dbReference type="SUPFAM" id="SSF52200">
    <property type="entry name" value="Toll/Interleukin receptor TIR domain"/>
    <property type="match status" value="2"/>
</dbReference>
<dbReference type="InterPro" id="IPR035897">
    <property type="entry name" value="Toll_tir_struct_dom_sf"/>
</dbReference>
<evidence type="ECO:0000259" key="4">
    <source>
        <dbReference type="PROSITE" id="PS50104"/>
    </source>
</evidence>
<dbReference type="InterPro" id="IPR016024">
    <property type="entry name" value="ARM-type_fold"/>
</dbReference>
<feature type="compositionally biased region" description="Polar residues" evidence="2">
    <location>
        <begin position="1202"/>
        <end position="1212"/>
    </location>
</feature>
<dbReference type="PROSITE" id="PS50192">
    <property type="entry name" value="T_SNARE"/>
    <property type="match status" value="1"/>
</dbReference>
<dbReference type="PROSITE" id="PS50104">
    <property type="entry name" value="TIR"/>
    <property type="match status" value="2"/>
</dbReference>
<sequence length="1286" mass="145323">MPSTKEVAELIKKDPTAVDAYMPLVLEAIRDDQNHANWCDDLKLAISRQVFEEVKSQSNKHEQHMLELCEMCLEKRSATKWYYLAVDMFEEKRIINWKQHVALAEKLIKTFEVPVALVRSKDEVSGLSKGCPPSDTGIGVALMRCIHAMMAGLDRDKILKKVSKCMVEVLVKLSKMPNELQIIAGHAFCSSSRQPLSWDGTENMLPELYTNLYEWMTSGNVDLKSKRNDKTQFIDSIISSSLKGARSPSKYAKEIYKIHQYVLTQELDGDPYSGYGLLAITINSGFVEKNYGNQRLIRDFVPGVVKMLKCDNKQLMMNASSCITCFQQQGDLLAPYADDVMEAFLDEKSDLLGHCLKPLYGASPEKILSRFDQLAEAMEDMNPTNKTYIYMMWDDVAKDNAKLLVPHLDLMMDDVTNARFCHQVVIILGTMSVKFPGKFVDKIDKLVKVAKQTPYTIHAVSKIVASVGQINEKQAERCMKILVDKLKTIEDMWLSVIMMDMKRIGLKHVEVLKKYRADIEPFMKSQAMRVPDMVQSLIDFMDGRSLEALADDVEDVKEDVQNLDDRVTETEENVDRLDKTVTEQGQEIDNVKNEVTEQGQRLGDLEEVVDDTIVRVDEIDRKTITNAPKWSRDIANLLNPEHEHDWRFLAIRLGFTGEDVRNWALSPDPTMAILAEWYTIHKSSEATFAILTALQDMGRDDAATIVEEALQAADKVVPKAVPDISEKPPRVFISYQWDHQPEVKVIKEHLEKAGFNCWLDIGQMGGGDSLFAKINEGMRAAKVVLCMCTEKYSKSENCNKEVNLANLLNKPIIPVLIEKIDWPPSGSMSMLFAQLLYIQFFTDKEYVRGEKFWEDAKFAELLGQISYHVAPDEEMITDEYRNWVPQIDDLPKVVKTANEKKSTDDNTKSEKVTDQAQEIIPQVFISYQWDKQTEIKTLYSRLTSLGFSCWLDIMQMGGGDPLYSKIDKGIRNAKVVVSIVTPKYALSANCRREVSLTDALRKPIIPLLMQRMTWPPEGPMSMPFAQLLYIDCTGESTQKEFRDAKFDELVQKLKEHATVEDTVVQSAPPSDTEKPEIEEAKQVEEKSQSPPAAENIITPESEEKEDPAKQNQPPKEEAKEDQKLEPISTEDPAKLSGSTVPQQNQPPNEDADEDQKLEPISTEDPAKFAGSTVPQQTQPPKEDAEEDKKLQPMSTEDPAKFSGSTVPQQTQPPKEDVEEVQKLEPVSTEDPAKFAGSTVPEVRPQSVMGPKHAEVIQPERSVSAPKERARPDSPKKKKKSSVCAII</sequence>
<accession>A0A914B9R6</accession>
<protein>
    <recommendedName>
        <fullName evidence="8">Death domain-containing protein</fullName>
    </recommendedName>
</protein>
<evidence type="ECO:0000259" key="5">
    <source>
        <dbReference type="PROSITE" id="PS50192"/>
    </source>
</evidence>
<feature type="compositionally biased region" description="Polar residues" evidence="2">
    <location>
        <begin position="1136"/>
        <end position="1147"/>
    </location>
</feature>
<feature type="compositionally biased region" description="Basic and acidic residues" evidence="2">
    <location>
        <begin position="1114"/>
        <end position="1124"/>
    </location>
</feature>
<keyword evidence="1" id="KW-0175">Coiled coil</keyword>
<feature type="compositionally biased region" description="Basic and acidic residues" evidence="2">
    <location>
        <begin position="1180"/>
        <end position="1190"/>
    </location>
</feature>
<feature type="compositionally biased region" description="Basic and acidic residues" evidence="2">
    <location>
        <begin position="1213"/>
        <end position="1222"/>
    </location>
</feature>
<evidence type="ECO:0008006" key="8">
    <source>
        <dbReference type="Google" id="ProtNLM"/>
    </source>
</evidence>
<dbReference type="PANTHER" id="PTHR47508:SF1">
    <property type="entry name" value="NON-SPECIFIC SERINE_THREONINE PROTEIN KINASE"/>
    <property type="match status" value="1"/>
</dbReference>
<name>A0A914B9R6_PATMI</name>
<organism evidence="6 7">
    <name type="scientific">Patiria miniata</name>
    <name type="common">Bat star</name>
    <name type="synonym">Asterina miniata</name>
    <dbReference type="NCBI Taxonomy" id="46514"/>
    <lineage>
        <taxon>Eukaryota</taxon>
        <taxon>Metazoa</taxon>
        <taxon>Echinodermata</taxon>
        <taxon>Eleutherozoa</taxon>
        <taxon>Asterozoa</taxon>
        <taxon>Asteroidea</taxon>
        <taxon>Valvatacea</taxon>
        <taxon>Valvatida</taxon>
        <taxon>Asterinidae</taxon>
        <taxon>Patiria</taxon>
    </lineage>
</organism>
<feature type="domain" description="Death" evidence="3">
    <location>
        <begin position="645"/>
        <end position="710"/>
    </location>
</feature>